<gene>
    <name evidence="1" type="ORF">PCOR1329_LOCUS84328</name>
</gene>
<keyword evidence="2" id="KW-1185">Reference proteome</keyword>
<evidence type="ECO:0000313" key="1">
    <source>
        <dbReference type="EMBL" id="CAK0910068.1"/>
    </source>
</evidence>
<reference evidence="1" key="1">
    <citation type="submission" date="2023-10" db="EMBL/GenBank/DDBJ databases">
        <authorList>
            <person name="Chen Y."/>
            <person name="Shah S."/>
            <person name="Dougan E. K."/>
            <person name="Thang M."/>
            <person name="Chan C."/>
        </authorList>
    </citation>
    <scope>NUCLEOTIDE SEQUENCE [LARGE SCALE GENOMIC DNA]</scope>
</reference>
<sequence length="120" mass="12942">MSGAPQEARARGGLNKVRRVRRALYVARVGAARAPAPLATDAVVADDASWLDLNVSASQSMCMATLGQPPMSLGECADERDQCCDPLYQSTHASMRVGFWEGTDRLKDAVPVELFESSEK</sequence>
<protein>
    <submittedName>
        <fullName evidence="1">Uncharacterized protein</fullName>
    </submittedName>
</protein>
<comment type="caution">
    <text evidence="1">The sequence shown here is derived from an EMBL/GenBank/DDBJ whole genome shotgun (WGS) entry which is preliminary data.</text>
</comment>
<dbReference type="Proteomes" id="UP001189429">
    <property type="component" value="Unassembled WGS sequence"/>
</dbReference>
<accession>A0ABN9YBF8</accession>
<feature type="non-terminal residue" evidence="1">
    <location>
        <position position="120"/>
    </location>
</feature>
<organism evidence="1 2">
    <name type="scientific">Prorocentrum cordatum</name>
    <dbReference type="NCBI Taxonomy" id="2364126"/>
    <lineage>
        <taxon>Eukaryota</taxon>
        <taxon>Sar</taxon>
        <taxon>Alveolata</taxon>
        <taxon>Dinophyceae</taxon>
        <taxon>Prorocentrales</taxon>
        <taxon>Prorocentraceae</taxon>
        <taxon>Prorocentrum</taxon>
    </lineage>
</organism>
<proteinExistence type="predicted"/>
<dbReference type="EMBL" id="CAUYUJ010022315">
    <property type="protein sequence ID" value="CAK0910068.1"/>
    <property type="molecule type" value="Genomic_DNA"/>
</dbReference>
<evidence type="ECO:0000313" key="2">
    <source>
        <dbReference type="Proteomes" id="UP001189429"/>
    </source>
</evidence>
<name>A0ABN9YBF8_9DINO</name>